<organism evidence="2 3">
    <name type="scientific">Leptotrombidium deliense</name>
    <dbReference type="NCBI Taxonomy" id="299467"/>
    <lineage>
        <taxon>Eukaryota</taxon>
        <taxon>Metazoa</taxon>
        <taxon>Ecdysozoa</taxon>
        <taxon>Arthropoda</taxon>
        <taxon>Chelicerata</taxon>
        <taxon>Arachnida</taxon>
        <taxon>Acari</taxon>
        <taxon>Acariformes</taxon>
        <taxon>Trombidiformes</taxon>
        <taxon>Prostigmata</taxon>
        <taxon>Anystina</taxon>
        <taxon>Parasitengona</taxon>
        <taxon>Trombiculoidea</taxon>
        <taxon>Trombiculidae</taxon>
        <taxon>Leptotrombidium</taxon>
    </lineage>
</organism>
<evidence type="ECO:0000313" key="2">
    <source>
        <dbReference type="EMBL" id="RWS18285.1"/>
    </source>
</evidence>
<comment type="caution">
    <text evidence="2">The sequence shown here is derived from an EMBL/GenBank/DDBJ whole genome shotgun (WGS) entry which is preliminary data.</text>
</comment>
<dbReference type="InterPro" id="IPR036397">
    <property type="entry name" value="RNaseH_sf"/>
</dbReference>
<protein>
    <submittedName>
        <fullName evidence="2">Transposable element Tcb2 transposase-like protein</fullName>
    </submittedName>
</protein>
<gene>
    <name evidence="2" type="ORF">B4U80_04285</name>
</gene>
<dbReference type="Pfam" id="PF13358">
    <property type="entry name" value="DDE_3"/>
    <property type="match status" value="1"/>
</dbReference>
<dbReference type="VEuPathDB" id="VectorBase:LDEU013755"/>
<reference evidence="2 3" key="1">
    <citation type="journal article" date="2018" name="Gigascience">
        <title>Genomes of trombidid mites reveal novel predicted allergens and laterally-transferred genes associated with secondary metabolism.</title>
        <authorList>
            <person name="Dong X."/>
            <person name="Chaisiri K."/>
            <person name="Xia D."/>
            <person name="Armstrong S.D."/>
            <person name="Fang Y."/>
            <person name="Donnelly M.J."/>
            <person name="Kadowaki T."/>
            <person name="McGarry J.W."/>
            <person name="Darby A.C."/>
            <person name="Makepeace B.L."/>
        </authorList>
    </citation>
    <scope>NUCLEOTIDE SEQUENCE [LARGE SCALE GENOMIC DNA]</scope>
    <source>
        <strain evidence="2">UoL-UT</strain>
    </source>
</reference>
<accession>A0A443RSP7</accession>
<dbReference type="OrthoDB" id="6507355at2759"/>
<dbReference type="Gene3D" id="3.30.420.10">
    <property type="entry name" value="Ribonuclease H-like superfamily/Ribonuclease H"/>
    <property type="match status" value="1"/>
</dbReference>
<dbReference type="EMBL" id="NCKV01042315">
    <property type="protein sequence ID" value="RWS18285.1"/>
    <property type="molecule type" value="Genomic_DNA"/>
</dbReference>
<feature type="non-terminal residue" evidence="2">
    <location>
        <position position="95"/>
    </location>
</feature>
<evidence type="ECO:0000259" key="1">
    <source>
        <dbReference type="Pfam" id="PF13358"/>
    </source>
</evidence>
<feature type="domain" description="Tc1-like transposase DDE" evidence="1">
    <location>
        <begin position="22"/>
        <end position="81"/>
    </location>
</feature>
<dbReference type="InterPro" id="IPR038717">
    <property type="entry name" value="Tc1-like_DDE_dom"/>
</dbReference>
<evidence type="ECO:0000313" key="3">
    <source>
        <dbReference type="Proteomes" id="UP000288716"/>
    </source>
</evidence>
<keyword evidence="3" id="KW-1185">Reference proteome</keyword>
<dbReference type="GO" id="GO:0003676">
    <property type="term" value="F:nucleic acid binding"/>
    <property type="evidence" value="ECO:0007669"/>
    <property type="project" value="InterPro"/>
</dbReference>
<name>A0A443RSP7_9ACAR</name>
<dbReference type="STRING" id="299467.A0A443RSP7"/>
<dbReference type="AlphaFoldDB" id="A0A443RSP7"/>
<sequence>MILEHNLVDTMNTLYPDGYVYQEDNAPCHKAIATKEWMQNNKIKVLKWPPGSPDLNPIENLWAIMKRDLEMRNPRNISELKAIVDDLWENVSMET</sequence>
<dbReference type="Proteomes" id="UP000288716">
    <property type="component" value="Unassembled WGS sequence"/>
</dbReference>
<proteinExistence type="predicted"/>